<sequence>MSKNDFEISEFEKRHSRVRLEMEKSGIELLLVFAPANINYLIGTPSKGYQEFQVLFFPLKPDKLTIITRLPDSPHLKAESLADEVIGWGGREPEDPIDVMKRVMKERNFSNLQTGVEVPYYYLHPYDYKKIIDLIGDSLVKDATDLIGSIRLTKSPAEIEYVKKAAHILDKSMETCLKSINAGKTERQVSADIHHTLLLSGSDIPSSPMNFLTGPRSAFAHAEPSDRVISNGDFMHIQFGAHWKRYCCTIGRQISLGKPTQRMLDIYQVARDAVDACIEVIKPDVPATVPHEAAKNIISKAGMDSYRLHMTGYAVGAAFPPSWVEPLVLESNCPYILQEGMVIAVEPPLFGFEDGLGVRVIENVLINKNGAQALCKTTRDLIILGN</sequence>
<dbReference type="Pfam" id="PF01321">
    <property type="entry name" value="Creatinase_N"/>
    <property type="match status" value="1"/>
</dbReference>
<evidence type="ECO:0000259" key="2">
    <source>
        <dbReference type="Pfam" id="PF01321"/>
    </source>
</evidence>
<dbReference type="AlphaFoldDB" id="A0A381W5Y7"/>
<dbReference type="PANTHER" id="PTHR46112">
    <property type="entry name" value="AMINOPEPTIDASE"/>
    <property type="match status" value="1"/>
</dbReference>
<evidence type="ECO:0000259" key="1">
    <source>
        <dbReference type="Pfam" id="PF00557"/>
    </source>
</evidence>
<proteinExistence type="predicted"/>
<dbReference type="SUPFAM" id="SSF53092">
    <property type="entry name" value="Creatinase/prolidase N-terminal domain"/>
    <property type="match status" value="1"/>
</dbReference>
<feature type="domain" description="Peptidase M24" evidence="1">
    <location>
        <begin position="161"/>
        <end position="367"/>
    </location>
</feature>
<dbReference type="PANTHER" id="PTHR46112:SF2">
    <property type="entry name" value="XAA-PRO AMINOPEPTIDASE P-RELATED"/>
    <property type="match status" value="1"/>
</dbReference>
<dbReference type="Gene3D" id="3.90.230.10">
    <property type="entry name" value="Creatinase/methionine aminopeptidase superfamily"/>
    <property type="match status" value="1"/>
</dbReference>
<dbReference type="InterPro" id="IPR029149">
    <property type="entry name" value="Creatin/AminoP/Spt16_N"/>
</dbReference>
<dbReference type="CDD" id="cd01066">
    <property type="entry name" value="APP_MetAP"/>
    <property type="match status" value="1"/>
</dbReference>
<evidence type="ECO:0008006" key="4">
    <source>
        <dbReference type="Google" id="ProtNLM"/>
    </source>
</evidence>
<reference evidence="3" key="1">
    <citation type="submission" date="2018-05" db="EMBL/GenBank/DDBJ databases">
        <authorList>
            <person name="Lanie J.A."/>
            <person name="Ng W.-L."/>
            <person name="Kazmierczak K.M."/>
            <person name="Andrzejewski T.M."/>
            <person name="Davidsen T.M."/>
            <person name="Wayne K.J."/>
            <person name="Tettelin H."/>
            <person name="Glass J.I."/>
            <person name="Rusch D."/>
            <person name="Podicherti R."/>
            <person name="Tsui H.-C.T."/>
            <person name="Winkler M.E."/>
        </authorList>
    </citation>
    <scope>NUCLEOTIDE SEQUENCE</scope>
</reference>
<dbReference type="InterPro" id="IPR036005">
    <property type="entry name" value="Creatinase/aminopeptidase-like"/>
</dbReference>
<dbReference type="SUPFAM" id="SSF55920">
    <property type="entry name" value="Creatinase/aminopeptidase"/>
    <property type="match status" value="1"/>
</dbReference>
<name>A0A381W5Y7_9ZZZZ</name>
<dbReference type="InterPro" id="IPR050659">
    <property type="entry name" value="Peptidase_M24B"/>
</dbReference>
<gene>
    <name evidence="3" type="ORF">METZ01_LOCUS100778</name>
</gene>
<dbReference type="Gene3D" id="3.40.350.10">
    <property type="entry name" value="Creatinase/prolidase N-terminal domain"/>
    <property type="match status" value="1"/>
</dbReference>
<protein>
    <recommendedName>
        <fullName evidence="4">Peptidase M24 domain-containing protein</fullName>
    </recommendedName>
</protein>
<dbReference type="InterPro" id="IPR000994">
    <property type="entry name" value="Pept_M24"/>
</dbReference>
<accession>A0A381W5Y7</accession>
<feature type="domain" description="Creatinase N-terminal" evidence="2">
    <location>
        <begin position="14"/>
        <end position="152"/>
    </location>
</feature>
<organism evidence="3">
    <name type="scientific">marine metagenome</name>
    <dbReference type="NCBI Taxonomy" id="408172"/>
    <lineage>
        <taxon>unclassified sequences</taxon>
        <taxon>metagenomes</taxon>
        <taxon>ecological metagenomes</taxon>
    </lineage>
</organism>
<dbReference type="Pfam" id="PF00557">
    <property type="entry name" value="Peptidase_M24"/>
    <property type="match status" value="1"/>
</dbReference>
<dbReference type="EMBL" id="UINC01010802">
    <property type="protein sequence ID" value="SVA47924.1"/>
    <property type="molecule type" value="Genomic_DNA"/>
</dbReference>
<dbReference type="InterPro" id="IPR000587">
    <property type="entry name" value="Creatinase_N"/>
</dbReference>
<evidence type="ECO:0000313" key="3">
    <source>
        <dbReference type="EMBL" id="SVA47924.1"/>
    </source>
</evidence>